<dbReference type="PANTHER" id="PTHR10050">
    <property type="entry name" value="DOLICHYL-PHOSPHATE-MANNOSE--PROTEIN MANNOSYLTRANSFERASE"/>
    <property type="match status" value="1"/>
</dbReference>
<keyword evidence="5" id="KW-1185">Reference proteome</keyword>
<feature type="non-terminal residue" evidence="4">
    <location>
        <position position="1"/>
    </location>
</feature>
<feature type="transmembrane region" description="Helical" evidence="1">
    <location>
        <begin position="104"/>
        <end position="121"/>
    </location>
</feature>
<protein>
    <recommendedName>
        <fullName evidence="1">Dolichyl-phosphate-mannose--protein mannosyltransferase</fullName>
        <ecNumber evidence="1">2.4.1.109</ecNumber>
    </recommendedName>
</protein>
<feature type="domain" description="Protein O-mannosyl-transferase C-terminal four TM" evidence="3">
    <location>
        <begin position="229"/>
        <end position="286"/>
    </location>
</feature>
<dbReference type="InterPro" id="IPR027005">
    <property type="entry name" value="PMT-like"/>
</dbReference>
<comment type="caution">
    <text evidence="4">The sequence shown here is derived from an EMBL/GenBank/DDBJ whole genome shotgun (WGS) entry which is preliminary data.</text>
</comment>
<keyword evidence="1" id="KW-0472">Membrane</keyword>
<dbReference type="GO" id="GO:0004169">
    <property type="term" value="F:dolichyl-phosphate-mannose-protein mannosyltransferase activity"/>
    <property type="evidence" value="ECO:0007669"/>
    <property type="project" value="UniProtKB-UniRule"/>
</dbReference>
<feature type="domain" description="Protein O-mannosyl-transferase C-terminal four TM" evidence="3">
    <location>
        <begin position="26"/>
        <end position="121"/>
    </location>
</feature>
<organism evidence="4 5">
    <name type="scientific">Pseudoloma neurophilia</name>
    <dbReference type="NCBI Taxonomy" id="146866"/>
    <lineage>
        <taxon>Eukaryota</taxon>
        <taxon>Fungi</taxon>
        <taxon>Fungi incertae sedis</taxon>
        <taxon>Microsporidia</taxon>
        <taxon>Pseudoloma</taxon>
    </lineage>
</organism>
<evidence type="ECO:0000256" key="1">
    <source>
        <dbReference type="RuleBase" id="RU367007"/>
    </source>
</evidence>
<dbReference type="UniPathway" id="UPA00378"/>
<proteinExistence type="inferred from homology"/>
<feature type="region of interest" description="Disordered" evidence="2">
    <location>
        <begin position="303"/>
        <end position="325"/>
    </location>
</feature>
<keyword evidence="1" id="KW-0812">Transmembrane</keyword>
<comment type="function">
    <text evidence="1">Transfers mannose from Dol-P-mannose to Ser or Thr residues on proteins.</text>
</comment>
<accession>A0A0R0LSY8</accession>
<name>A0A0R0LSY8_9MICR</name>
<comment type="similarity">
    <text evidence="1">Belongs to the glycosyltransferase 39 family.</text>
</comment>
<feature type="transmembrane region" description="Helical" evidence="1">
    <location>
        <begin position="358"/>
        <end position="377"/>
    </location>
</feature>
<dbReference type="EC" id="2.4.1.109" evidence="1"/>
<dbReference type="EMBL" id="LGUB01000926">
    <property type="protein sequence ID" value="KRH92442.1"/>
    <property type="molecule type" value="Genomic_DNA"/>
</dbReference>
<reference evidence="4 5" key="1">
    <citation type="submission" date="2015-07" db="EMBL/GenBank/DDBJ databases">
        <title>The genome of Pseudoloma neurophilia, a relevant intracellular parasite of the zebrafish.</title>
        <authorList>
            <person name="Ndikumana S."/>
            <person name="Pelin A."/>
            <person name="Sanders J."/>
            <person name="Corradi N."/>
        </authorList>
    </citation>
    <scope>NUCLEOTIDE SEQUENCE [LARGE SCALE GENOMIC DNA]</scope>
    <source>
        <strain evidence="4 5">MK1</strain>
    </source>
</reference>
<keyword evidence="1" id="KW-1133">Transmembrane helix</keyword>
<feature type="compositionally biased region" description="Polar residues" evidence="2">
    <location>
        <begin position="304"/>
        <end position="325"/>
    </location>
</feature>
<evidence type="ECO:0000259" key="3">
    <source>
        <dbReference type="Pfam" id="PF16192"/>
    </source>
</evidence>
<dbReference type="InterPro" id="IPR032421">
    <property type="entry name" value="PMT_4TMC"/>
</dbReference>
<dbReference type="Pfam" id="PF16192">
    <property type="entry name" value="PMT_4TMC"/>
    <property type="match status" value="2"/>
</dbReference>
<evidence type="ECO:0000313" key="4">
    <source>
        <dbReference type="EMBL" id="KRH92442.1"/>
    </source>
</evidence>
<dbReference type="GO" id="GO:0005789">
    <property type="term" value="C:endoplasmic reticulum membrane"/>
    <property type="evidence" value="ECO:0007669"/>
    <property type="project" value="UniProtKB-SubCell"/>
</dbReference>
<dbReference type="Proteomes" id="UP000051530">
    <property type="component" value="Unassembled WGS sequence"/>
</dbReference>
<gene>
    <name evidence="4" type="ORF">M153_60120001262</name>
</gene>
<dbReference type="OrthoDB" id="292747at2759"/>
<comment type="catalytic activity">
    <reaction evidence="1">
        <text>a di-trans,poly-cis-dolichyl beta-D-mannosyl phosphate + L-threonyl-[protein] = 3-O-(alpha-D-mannosyl)-L-threonyl-[protein] + a di-trans,poly-cis-dolichyl phosphate + H(+)</text>
        <dbReference type="Rhea" id="RHEA:53396"/>
        <dbReference type="Rhea" id="RHEA-COMP:11060"/>
        <dbReference type="Rhea" id="RHEA-COMP:13547"/>
        <dbReference type="Rhea" id="RHEA-COMP:19498"/>
        <dbReference type="Rhea" id="RHEA-COMP:19501"/>
        <dbReference type="ChEBI" id="CHEBI:15378"/>
        <dbReference type="ChEBI" id="CHEBI:30013"/>
        <dbReference type="ChEBI" id="CHEBI:57683"/>
        <dbReference type="ChEBI" id="CHEBI:58211"/>
        <dbReference type="ChEBI" id="CHEBI:137323"/>
        <dbReference type="EC" id="2.4.1.109"/>
    </reaction>
</comment>
<comment type="subcellular location">
    <subcellularLocation>
        <location evidence="1">Endoplasmic reticulum membrane</location>
        <topology evidence="1">Multi-pass membrane protein</topology>
    </subcellularLocation>
</comment>
<dbReference type="VEuPathDB" id="MicrosporidiaDB:M153_60120001262"/>
<keyword evidence="1" id="KW-0328">Glycosyltransferase</keyword>
<keyword evidence="1" id="KW-0256">Endoplasmic reticulum</keyword>
<sequence length="404" mass="47510">YSESIRSLPYNINVNKWSIQYLYTYIKNVIEYNSHMLKTNNSFLQDEEIEPPRIASMFWEWPILLRGLRMNTYINKDIKNYNTSSTDINNKVSYRMFYMFGNPFVWYLSLICIILTVIVLIEKYQYNSINGVTVYKCGTFYYMSYNQKVYKVIDQYKMCDFIGESIDDFVGDFVGESIEESIEESVGDLNCKDDHLNDCKNDHLNDCKVGFVEVYSNLNTEYSDHTKDKHTTTNDSLKVYMMFTLCGYLCHFLPFLFVKRVTYFHHYFPALVFKVMSVSGILQVIYDWACSYYGDVQEDPNGKNGVTQLNGKNGVTQSNGKNSEIQLNGKNSEIQLNGKNSVTHNTDNKNQHTIVRRWFNILLLLILLVSFLSFSMFRKCVYGFKDYSEMWDIMDNWDYIERGD</sequence>
<evidence type="ECO:0000256" key="2">
    <source>
        <dbReference type="SAM" id="MobiDB-lite"/>
    </source>
</evidence>
<keyword evidence="1 4" id="KW-0808">Transferase</keyword>
<comment type="catalytic activity">
    <reaction evidence="1">
        <text>a di-trans,poly-cis-dolichyl beta-D-mannosyl phosphate + L-seryl-[protein] = 3-O-(alpha-D-mannosyl)-L-seryl-[protein] + a di-trans,poly-cis-dolichyl phosphate + H(+)</text>
        <dbReference type="Rhea" id="RHEA:17377"/>
        <dbReference type="Rhea" id="RHEA-COMP:9863"/>
        <dbReference type="Rhea" id="RHEA-COMP:13546"/>
        <dbReference type="Rhea" id="RHEA-COMP:19498"/>
        <dbReference type="Rhea" id="RHEA-COMP:19501"/>
        <dbReference type="ChEBI" id="CHEBI:15378"/>
        <dbReference type="ChEBI" id="CHEBI:29999"/>
        <dbReference type="ChEBI" id="CHEBI:57683"/>
        <dbReference type="ChEBI" id="CHEBI:58211"/>
        <dbReference type="ChEBI" id="CHEBI:137321"/>
        <dbReference type="EC" id="2.4.1.109"/>
    </reaction>
</comment>
<dbReference type="AlphaFoldDB" id="A0A0R0LSY8"/>
<feature type="transmembrane region" description="Helical" evidence="1">
    <location>
        <begin position="239"/>
        <end position="258"/>
    </location>
</feature>
<feature type="transmembrane region" description="Helical" evidence="1">
    <location>
        <begin position="264"/>
        <end position="286"/>
    </location>
</feature>
<evidence type="ECO:0000313" key="5">
    <source>
        <dbReference type="Proteomes" id="UP000051530"/>
    </source>
</evidence>
<comment type="caution">
    <text evidence="1">Lacks conserved residue(s) required for the propagation of feature annotation.</text>
</comment>
<comment type="pathway">
    <text evidence="1">Protein modification; protein glycosylation.</text>
</comment>